<dbReference type="GO" id="GO:0016747">
    <property type="term" value="F:acyltransferase activity, transferring groups other than amino-acyl groups"/>
    <property type="evidence" value="ECO:0007669"/>
    <property type="project" value="InterPro"/>
</dbReference>
<keyword evidence="3" id="KW-1185">Reference proteome</keyword>
<gene>
    <name evidence="2" type="ORF">G7071_04005</name>
</gene>
<protein>
    <submittedName>
        <fullName evidence="2">GNAT family N-acetyltransferase</fullName>
    </submittedName>
</protein>
<name>A0A6G7YDJ3_9ACTN</name>
<dbReference type="InterPro" id="IPR000182">
    <property type="entry name" value="GNAT_dom"/>
</dbReference>
<dbReference type="SUPFAM" id="SSF55729">
    <property type="entry name" value="Acyl-CoA N-acyltransferases (Nat)"/>
    <property type="match status" value="1"/>
</dbReference>
<keyword evidence="2" id="KW-0808">Transferase</keyword>
<dbReference type="InterPro" id="IPR016181">
    <property type="entry name" value="Acyl_CoA_acyltransferase"/>
</dbReference>
<dbReference type="PROSITE" id="PS51186">
    <property type="entry name" value="GNAT"/>
    <property type="match status" value="1"/>
</dbReference>
<dbReference type="KEGG" id="npi:G7071_04005"/>
<reference evidence="2 3" key="1">
    <citation type="submission" date="2020-03" db="EMBL/GenBank/DDBJ databases">
        <title>Nocardioides sp. nov., isolated from fish.</title>
        <authorList>
            <person name="Hyun D.-W."/>
            <person name="Bae J.-W."/>
        </authorList>
    </citation>
    <scope>NUCLEOTIDE SEQUENCE [LARGE SCALE GENOMIC DNA]</scope>
    <source>
        <strain evidence="2 3">HDW12A</strain>
    </source>
</reference>
<evidence type="ECO:0000259" key="1">
    <source>
        <dbReference type="PROSITE" id="PS51186"/>
    </source>
</evidence>
<evidence type="ECO:0000313" key="3">
    <source>
        <dbReference type="Proteomes" id="UP000502035"/>
    </source>
</evidence>
<dbReference type="RefSeq" id="WP_166315152.1">
    <property type="nucleotide sequence ID" value="NZ_CP049866.1"/>
</dbReference>
<organism evidence="2 3">
    <name type="scientific">Nocardioides piscis</name>
    <dbReference type="NCBI Taxonomy" id="2714938"/>
    <lineage>
        <taxon>Bacteria</taxon>
        <taxon>Bacillati</taxon>
        <taxon>Actinomycetota</taxon>
        <taxon>Actinomycetes</taxon>
        <taxon>Propionibacteriales</taxon>
        <taxon>Nocardioidaceae</taxon>
        <taxon>Nocardioides</taxon>
    </lineage>
</organism>
<sequence>MTGAPGRPPRLRLLLDSNVVIAAEPYSGFLEPGMRSGARLLRLANEQGHLVCVARATQDEILGAKDPAKRSQRLAELEKFHLLEEVPIPDVLVELAGESAEGTNDHRDLRIIAALYAGAATHLVSDDYRLRRRAERAGLAERVMALEDAVALVAQFEPTEVPPPPRVSKPATYTLRTDDPIFDSLRADYNAADFDAWFAKVRAESETRSCYLIDEGDRHAALAILKPEPDCEYELAQPVVKICTFKVSAEHPDVKFGELLLKAILMDAAESTTATMYVEVLPSHPEVLGFLENFGFVDTGETNARGELVLAKSLIPYGAADELLPDLDFHIRYGPPALRCRQQVFVIPIEPRWHDQLFPEKAPERRSEQLELFATGTPVTQPWGNALRKAYLCNSPTSQIKPGDVLLFYRSRDEQSISAVGIVEETLRSADPDEVVRFVGRRTVYSPQEITWMARSVRGILALRFRQDRFQEPPWTYEELRAAQVLRGRPQSITKLDGARAEWVRERLVE</sequence>
<proteinExistence type="predicted"/>
<accession>A0A6G7YDJ3</accession>
<feature type="domain" description="N-acetyltransferase" evidence="1">
    <location>
        <begin position="173"/>
        <end position="315"/>
    </location>
</feature>
<dbReference type="AlphaFoldDB" id="A0A6G7YDJ3"/>
<dbReference type="Proteomes" id="UP000502035">
    <property type="component" value="Chromosome"/>
</dbReference>
<dbReference type="Gene3D" id="3.40.630.30">
    <property type="match status" value="1"/>
</dbReference>
<evidence type="ECO:0000313" key="2">
    <source>
        <dbReference type="EMBL" id="QIK74708.1"/>
    </source>
</evidence>
<dbReference type="EMBL" id="CP049866">
    <property type="protein sequence ID" value="QIK74708.1"/>
    <property type="molecule type" value="Genomic_DNA"/>
</dbReference>